<dbReference type="SUPFAM" id="SSF55136">
    <property type="entry name" value="Probable bacterial effector-binding domain"/>
    <property type="match status" value="1"/>
</dbReference>
<dbReference type="InterPro" id="IPR011256">
    <property type="entry name" value="Reg_factor_effector_dom_sf"/>
</dbReference>
<feature type="domain" description="HTH araC/xylS-type" evidence="4">
    <location>
        <begin position="14"/>
        <end position="113"/>
    </location>
</feature>
<evidence type="ECO:0000256" key="3">
    <source>
        <dbReference type="ARBA" id="ARBA00023163"/>
    </source>
</evidence>
<evidence type="ECO:0000313" key="5">
    <source>
        <dbReference type="EMBL" id="MFK2854808.1"/>
    </source>
</evidence>
<dbReference type="InterPro" id="IPR010499">
    <property type="entry name" value="AraC_E-bd"/>
</dbReference>
<proteinExistence type="predicted"/>
<dbReference type="PANTHER" id="PTHR40055:SF1">
    <property type="entry name" value="TRANSCRIPTIONAL REGULATOR YGIV-RELATED"/>
    <property type="match status" value="1"/>
</dbReference>
<evidence type="ECO:0000256" key="1">
    <source>
        <dbReference type="ARBA" id="ARBA00023015"/>
    </source>
</evidence>
<dbReference type="InterPro" id="IPR050908">
    <property type="entry name" value="SmbC-like"/>
</dbReference>
<dbReference type="Pfam" id="PF06445">
    <property type="entry name" value="GyrI-like"/>
    <property type="match status" value="1"/>
</dbReference>
<dbReference type="PANTHER" id="PTHR40055">
    <property type="entry name" value="TRANSCRIPTIONAL REGULATOR YGIV-RELATED"/>
    <property type="match status" value="1"/>
</dbReference>
<evidence type="ECO:0000313" key="6">
    <source>
        <dbReference type="Proteomes" id="UP001620409"/>
    </source>
</evidence>
<accession>A0ABW8II14</accession>
<dbReference type="InterPro" id="IPR018062">
    <property type="entry name" value="HTH_AraC-typ_CS"/>
</dbReference>
<gene>
    <name evidence="5" type="ORF">ISP18_09425</name>
</gene>
<dbReference type="Proteomes" id="UP001620409">
    <property type="component" value="Unassembled WGS sequence"/>
</dbReference>
<keyword evidence="1" id="KW-0805">Transcription regulation</keyword>
<name>A0ABW8II14_9GAMM</name>
<organism evidence="5 6">
    <name type="scientific">Dyella humi</name>
    <dbReference type="NCBI Taxonomy" id="1770547"/>
    <lineage>
        <taxon>Bacteria</taxon>
        <taxon>Pseudomonadati</taxon>
        <taxon>Pseudomonadota</taxon>
        <taxon>Gammaproteobacteria</taxon>
        <taxon>Lysobacterales</taxon>
        <taxon>Rhodanobacteraceae</taxon>
        <taxon>Dyella</taxon>
    </lineage>
</organism>
<dbReference type="InterPro" id="IPR018060">
    <property type="entry name" value="HTH_AraC"/>
</dbReference>
<dbReference type="InterPro" id="IPR009057">
    <property type="entry name" value="Homeodomain-like_sf"/>
</dbReference>
<keyword evidence="6" id="KW-1185">Reference proteome</keyword>
<dbReference type="InterPro" id="IPR020449">
    <property type="entry name" value="Tscrpt_reg_AraC-type_HTH"/>
</dbReference>
<dbReference type="InterPro" id="IPR029442">
    <property type="entry name" value="GyrI-like"/>
</dbReference>
<keyword evidence="3" id="KW-0804">Transcription</keyword>
<dbReference type="SUPFAM" id="SSF46689">
    <property type="entry name" value="Homeodomain-like"/>
    <property type="match status" value="2"/>
</dbReference>
<protein>
    <submittedName>
        <fullName evidence="5">AraC family transcriptional regulator</fullName>
    </submittedName>
</protein>
<dbReference type="EMBL" id="JADIKI010000022">
    <property type="protein sequence ID" value="MFK2854808.1"/>
    <property type="molecule type" value="Genomic_DNA"/>
</dbReference>
<sequence>MTAHPTDAYLARFQKVLAYIDAHLSEDLTVARLSDVAAFSKHHFLRQFSELFGIGVYKYVQLCRLKRASYQLAFRNDQPVTDIALDSGYDNAESFSRAFKKSAGQTPSEFRKQPQWEPWHDIYEPLTALRIRYMQTETPSCQVRTMDFPETRVAALEHRGDPNRIGDSIRSFIAWRKQHHLHPSRHATFNIFYDDPYQVAPADYRFDICVALDRDIPDDESGIVYKTLPAGRCAVLRHVGSDDHLYASISWLYSDWLPQSGEEPRDFPLFVQRVRFYPDVPEHEAVVDIFLPLK</sequence>
<dbReference type="Pfam" id="PF12833">
    <property type="entry name" value="HTH_18"/>
    <property type="match status" value="1"/>
</dbReference>
<evidence type="ECO:0000259" key="4">
    <source>
        <dbReference type="PROSITE" id="PS01124"/>
    </source>
</evidence>
<comment type="caution">
    <text evidence="5">The sequence shown here is derived from an EMBL/GenBank/DDBJ whole genome shotgun (WGS) entry which is preliminary data.</text>
</comment>
<dbReference type="Gene3D" id="3.20.80.10">
    <property type="entry name" value="Regulatory factor, effector binding domain"/>
    <property type="match status" value="1"/>
</dbReference>
<dbReference type="PROSITE" id="PS00041">
    <property type="entry name" value="HTH_ARAC_FAMILY_1"/>
    <property type="match status" value="1"/>
</dbReference>
<evidence type="ECO:0000256" key="2">
    <source>
        <dbReference type="ARBA" id="ARBA00023125"/>
    </source>
</evidence>
<reference evidence="5 6" key="1">
    <citation type="submission" date="2020-10" db="EMBL/GenBank/DDBJ databases">
        <title>Phylogeny of dyella-like bacteria.</title>
        <authorList>
            <person name="Fu J."/>
        </authorList>
    </citation>
    <scope>NUCLEOTIDE SEQUENCE [LARGE SCALE GENOMIC DNA]</scope>
    <source>
        <strain evidence="5 6">DHG40</strain>
    </source>
</reference>
<dbReference type="RefSeq" id="WP_380009992.1">
    <property type="nucleotide sequence ID" value="NZ_JADIKI010000022.1"/>
</dbReference>
<dbReference type="PRINTS" id="PR00032">
    <property type="entry name" value="HTHARAC"/>
</dbReference>
<dbReference type="Gene3D" id="1.10.10.60">
    <property type="entry name" value="Homeodomain-like"/>
    <property type="match status" value="2"/>
</dbReference>
<keyword evidence="2" id="KW-0238">DNA-binding</keyword>
<dbReference type="PROSITE" id="PS01124">
    <property type="entry name" value="HTH_ARAC_FAMILY_2"/>
    <property type="match status" value="1"/>
</dbReference>
<dbReference type="SMART" id="SM00342">
    <property type="entry name" value="HTH_ARAC"/>
    <property type="match status" value="1"/>
</dbReference>
<dbReference type="SMART" id="SM00871">
    <property type="entry name" value="AraC_E_bind"/>
    <property type="match status" value="1"/>
</dbReference>